<proteinExistence type="predicted"/>
<dbReference type="PANTHER" id="PTHR43267">
    <property type="entry name" value="TRNA THREONYLCARBAMOYLADENOSINE DEHYDRATASE"/>
    <property type="match status" value="1"/>
</dbReference>
<dbReference type="KEGG" id="caml:H6X83_10795"/>
<name>A0A7G9WFF7_9FIRM</name>
<protein>
    <submittedName>
        <fullName evidence="3">tRNA threonylcarbamoyladenosine dehydratase</fullName>
    </submittedName>
</protein>
<sequence length="244" mass="26473">MANEWARTELLLGQEALEKLSHCSVLLFGVGGVGGFAAEALCRCGIGSFTLVDNDTVTLTNLNRQIIALHSTIGKYKTDVMQQRMLDINPAVQVQSCRCFYTAENAERFDFSNYDYVIDAIDTVSSKLLIVQRTYAAGVPVISAMGAGNKLDPTRFCITDIYKTQMDPLARVMRRELRKRGIPKLKVVYSEEPAHTPLPSSELPAPGRRTTPGSLSFVPSAAGLVLAGEVVRELTGITTGGNAC</sequence>
<dbReference type="Gene3D" id="3.40.50.720">
    <property type="entry name" value="NAD(P)-binding Rossmann-like Domain"/>
    <property type="match status" value="1"/>
</dbReference>
<dbReference type="PANTHER" id="PTHR43267:SF1">
    <property type="entry name" value="TRNA THREONYLCARBAMOYLADENOSINE DEHYDRATASE"/>
    <property type="match status" value="1"/>
</dbReference>
<dbReference type="EMBL" id="CP060696">
    <property type="protein sequence ID" value="QNO17419.1"/>
    <property type="molecule type" value="Genomic_DNA"/>
</dbReference>
<reference evidence="3 4" key="1">
    <citation type="submission" date="2020-08" db="EMBL/GenBank/DDBJ databases">
        <authorList>
            <person name="Ren C."/>
            <person name="Gu Y."/>
            <person name="Xu Y."/>
        </authorList>
    </citation>
    <scope>NUCLEOTIDE SEQUENCE [LARGE SCALE GENOMIC DNA]</scope>
    <source>
        <strain evidence="3 4">LBM18003</strain>
    </source>
</reference>
<dbReference type="GO" id="GO:0061503">
    <property type="term" value="F:tRNA threonylcarbamoyladenosine dehydratase"/>
    <property type="evidence" value="ECO:0007669"/>
    <property type="project" value="TreeGrafter"/>
</dbReference>
<dbReference type="InterPro" id="IPR035985">
    <property type="entry name" value="Ubiquitin-activating_enz"/>
</dbReference>
<feature type="domain" description="THIF-type NAD/FAD binding fold" evidence="2">
    <location>
        <begin position="11"/>
        <end position="237"/>
    </location>
</feature>
<dbReference type="Proteomes" id="UP000516046">
    <property type="component" value="Chromosome"/>
</dbReference>
<dbReference type="SUPFAM" id="SSF69572">
    <property type="entry name" value="Activating enzymes of the ubiquitin-like proteins"/>
    <property type="match status" value="1"/>
</dbReference>
<dbReference type="InterPro" id="IPR000594">
    <property type="entry name" value="ThiF_NAD_FAD-bd"/>
</dbReference>
<evidence type="ECO:0000259" key="2">
    <source>
        <dbReference type="Pfam" id="PF00899"/>
    </source>
</evidence>
<accession>A0A7G9WFF7</accession>
<dbReference type="GO" id="GO:0061504">
    <property type="term" value="P:cyclic threonylcarbamoyladenosine biosynthetic process"/>
    <property type="evidence" value="ECO:0007669"/>
    <property type="project" value="TreeGrafter"/>
</dbReference>
<organism evidence="3 4">
    <name type="scientific">Caproicibacterium amylolyticum</name>
    <dbReference type="NCBI Taxonomy" id="2766537"/>
    <lineage>
        <taxon>Bacteria</taxon>
        <taxon>Bacillati</taxon>
        <taxon>Bacillota</taxon>
        <taxon>Clostridia</taxon>
        <taxon>Eubacteriales</taxon>
        <taxon>Oscillospiraceae</taxon>
        <taxon>Caproicibacterium</taxon>
    </lineage>
</organism>
<dbReference type="AlphaFoldDB" id="A0A7G9WFF7"/>
<feature type="region of interest" description="Disordered" evidence="1">
    <location>
        <begin position="193"/>
        <end position="212"/>
    </location>
</feature>
<dbReference type="Pfam" id="PF00899">
    <property type="entry name" value="ThiF"/>
    <property type="match status" value="1"/>
</dbReference>
<dbReference type="InterPro" id="IPR045886">
    <property type="entry name" value="ThiF/MoeB/HesA"/>
</dbReference>
<dbReference type="GO" id="GO:0008641">
    <property type="term" value="F:ubiquitin-like modifier activating enzyme activity"/>
    <property type="evidence" value="ECO:0007669"/>
    <property type="project" value="InterPro"/>
</dbReference>
<evidence type="ECO:0000313" key="3">
    <source>
        <dbReference type="EMBL" id="QNO17419.1"/>
    </source>
</evidence>
<dbReference type="CDD" id="cd00755">
    <property type="entry name" value="YgdL_like"/>
    <property type="match status" value="1"/>
</dbReference>
<evidence type="ECO:0000256" key="1">
    <source>
        <dbReference type="SAM" id="MobiDB-lite"/>
    </source>
</evidence>
<evidence type="ECO:0000313" key="4">
    <source>
        <dbReference type="Proteomes" id="UP000516046"/>
    </source>
</evidence>
<keyword evidence="4" id="KW-1185">Reference proteome</keyword>
<dbReference type="RefSeq" id="WP_212506489.1">
    <property type="nucleotide sequence ID" value="NZ_CP060696.1"/>
</dbReference>
<gene>
    <name evidence="3" type="ORF">H6X83_10795</name>
</gene>